<evidence type="ECO:0000256" key="1">
    <source>
        <dbReference type="SAM" id="MobiDB-lite"/>
    </source>
</evidence>
<feature type="compositionally biased region" description="Acidic residues" evidence="1">
    <location>
        <begin position="98"/>
        <end position="107"/>
    </location>
</feature>
<reference evidence="2" key="1">
    <citation type="submission" date="2023-04" db="EMBL/GenBank/DDBJ databases">
        <title>Phytophthora fragariaefolia NBRC 109709.</title>
        <authorList>
            <person name="Ichikawa N."/>
            <person name="Sato H."/>
            <person name="Tonouchi N."/>
        </authorList>
    </citation>
    <scope>NUCLEOTIDE SEQUENCE</scope>
    <source>
        <strain evidence="2">NBRC 109709</strain>
    </source>
</reference>
<name>A0A9W6X426_9STRA</name>
<organism evidence="2 3">
    <name type="scientific">Phytophthora fragariaefolia</name>
    <dbReference type="NCBI Taxonomy" id="1490495"/>
    <lineage>
        <taxon>Eukaryota</taxon>
        <taxon>Sar</taxon>
        <taxon>Stramenopiles</taxon>
        <taxon>Oomycota</taxon>
        <taxon>Peronosporomycetes</taxon>
        <taxon>Peronosporales</taxon>
        <taxon>Peronosporaceae</taxon>
        <taxon>Phytophthora</taxon>
    </lineage>
</organism>
<sequence length="116" mass="12496">MPSSSSNSSTAPVNRSASTPAVPFDIRVVEINDRVDECNSSAAAASSNASDVLNESDEESVYVLNESDEESVYELVPPTPKGEQPGMVRAGRRSVVTAEEEDEEKEDEVPRSHEIV</sequence>
<comment type="caution">
    <text evidence="2">The sequence shown here is derived from an EMBL/GenBank/DDBJ whole genome shotgun (WGS) entry which is preliminary data.</text>
</comment>
<feature type="region of interest" description="Disordered" evidence="1">
    <location>
        <begin position="1"/>
        <end position="23"/>
    </location>
</feature>
<dbReference type="AlphaFoldDB" id="A0A9W6X426"/>
<feature type="region of interest" description="Disordered" evidence="1">
    <location>
        <begin position="65"/>
        <end position="116"/>
    </location>
</feature>
<dbReference type="EMBL" id="BSXT01000542">
    <property type="protein sequence ID" value="GMF29667.1"/>
    <property type="molecule type" value="Genomic_DNA"/>
</dbReference>
<feature type="compositionally biased region" description="Polar residues" evidence="1">
    <location>
        <begin position="10"/>
        <end position="19"/>
    </location>
</feature>
<dbReference type="Proteomes" id="UP001165121">
    <property type="component" value="Unassembled WGS sequence"/>
</dbReference>
<evidence type="ECO:0000313" key="3">
    <source>
        <dbReference type="Proteomes" id="UP001165121"/>
    </source>
</evidence>
<gene>
    <name evidence="2" type="ORF">Pfra01_000640000</name>
</gene>
<protein>
    <submittedName>
        <fullName evidence="2">Unnamed protein product</fullName>
    </submittedName>
</protein>
<dbReference type="OrthoDB" id="123403at2759"/>
<evidence type="ECO:0000313" key="2">
    <source>
        <dbReference type="EMBL" id="GMF29667.1"/>
    </source>
</evidence>
<keyword evidence="3" id="KW-1185">Reference proteome</keyword>
<proteinExistence type="predicted"/>
<accession>A0A9W6X426</accession>